<dbReference type="Proteomes" id="UP000790377">
    <property type="component" value="Unassembled WGS sequence"/>
</dbReference>
<protein>
    <submittedName>
        <fullName evidence="1">Uncharacterized protein</fullName>
    </submittedName>
</protein>
<gene>
    <name evidence="1" type="ORF">BJ138DRAFT_1151605</name>
</gene>
<reference evidence="1" key="1">
    <citation type="journal article" date="2021" name="New Phytol.">
        <title>Evolutionary innovations through gain and loss of genes in the ectomycorrhizal Boletales.</title>
        <authorList>
            <person name="Wu G."/>
            <person name="Miyauchi S."/>
            <person name="Morin E."/>
            <person name="Kuo A."/>
            <person name="Drula E."/>
            <person name="Varga T."/>
            <person name="Kohler A."/>
            <person name="Feng B."/>
            <person name="Cao Y."/>
            <person name="Lipzen A."/>
            <person name="Daum C."/>
            <person name="Hundley H."/>
            <person name="Pangilinan J."/>
            <person name="Johnson J."/>
            <person name="Barry K."/>
            <person name="LaButti K."/>
            <person name="Ng V."/>
            <person name="Ahrendt S."/>
            <person name="Min B."/>
            <person name="Choi I.G."/>
            <person name="Park H."/>
            <person name="Plett J.M."/>
            <person name="Magnuson J."/>
            <person name="Spatafora J.W."/>
            <person name="Nagy L.G."/>
            <person name="Henrissat B."/>
            <person name="Grigoriev I.V."/>
            <person name="Yang Z.L."/>
            <person name="Xu J."/>
            <person name="Martin F.M."/>
        </authorList>
    </citation>
    <scope>NUCLEOTIDE SEQUENCE</scope>
    <source>
        <strain evidence="1">ATCC 28755</strain>
    </source>
</reference>
<evidence type="ECO:0000313" key="2">
    <source>
        <dbReference type="Proteomes" id="UP000790377"/>
    </source>
</evidence>
<organism evidence="1 2">
    <name type="scientific">Hygrophoropsis aurantiaca</name>
    <dbReference type="NCBI Taxonomy" id="72124"/>
    <lineage>
        <taxon>Eukaryota</taxon>
        <taxon>Fungi</taxon>
        <taxon>Dikarya</taxon>
        <taxon>Basidiomycota</taxon>
        <taxon>Agaricomycotina</taxon>
        <taxon>Agaricomycetes</taxon>
        <taxon>Agaricomycetidae</taxon>
        <taxon>Boletales</taxon>
        <taxon>Coniophorineae</taxon>
        <taxon>Hygrophoropsidaceae</taxon>
        <taxon>Hygrophoropsis</taxon>
    </lineage>
</organism>
<feature type="non-terminal residue" evidence="1">
    <location>
        <position position="257"/>
    </location>
</feature>
<keyword evidence="2" id="KW-1185">Reference proteome</keyword>
<name>A0ACB8ADY2_9AGAM</name>
<proteinExistence type="predicted"/>
<dbReference type="EMBL" id="MU267692">
    <property type="protein sequence ID" value="KAH7911014.1"/>
    <property type="molecule type" value="Genomic_DNA"/>
</dbReference>
<comment type="caution">
    <text evidence="1">The sequence shown here is derived from an EMBL/GenBank/DDBJ whole genome shotgun (WGS) entry which is preliminary data.</text>
</comment>
<accession>A0ACB8ADY2</accession>
<evidence type="ECO:0000313" key="1">
    <source>
        <dbReference type="EMBL" id="KAH7911014.1"/>
    </source>
</evidence>
<sequence length="257" mass="29998">MSFTFSLPVYAPPPYRFFGMCYGDLPLDAQNYLVKTELVPECLPGCVLPGHLACCGKILRKARHGLWRNFKELFYILYMDLIDMHHSAYTAYRESIGDATPPENWLQIVTEQESRYTKHIFETLLPARESCMDIFVDKFDMIVWLSCDRPNCDAKEFQMYRDFLLVPALKDFDNFCSILEKHVQERNMKTSGKPWTAGLITIDDLNARAEEDARENALRSLRLNHDWGSWLDKCKGRSCADPLWITYTKRRTNLRTV</sequence>